<sequence length="955" mass="107143">MPGSNRGVPTDVSSSGSISRLRREDSPAPRLSQKSEDDRPVVAKIKSSKSSSKDTKVKEEDASKRDSSRTREGRKEKKEKAEKTDRVAPKKLRNAPKGQQSELFRAKVQGCKEVFDFKVDPNSRLKEKEQKQATLLEITDCFGNLRCEVDAVMISEVVDMISVNIFRVLTIQERTPLEDIADPEDTSVFMDPAWSHLSLVYDVFQRFIDDTKPSMLVRHVDKGFLMKLMELFISDDGRERSALNTIVSRIFNKFETEEKQVQGYIRMALRTELMRASYGGETQNGVGELLDLAAETSQGFTIELGDAPKEFFTKLLLPLHKQQVIRDFHPQLMRCIRAHAEMDARLTYDIVSSLLQVWPESASWKQVLFLDELETVLQLTPRIQFRRMRDQLVQRVALCIRSPHYQVAERALSMYGNPTISKLLNENPMTVFPIIMGALQSNANLHWHPSVKTKTDNMLKVLHEKAPVVFEESLTKRKQEMKNEEEQDALRQQRWAKLEQMFHSRALRTTARARARQDRLANRVSTTTGVSPVSPSSTGAVHDLRKMTMMTTMATVGEDMCPPVSGKAQPRAPMKEGALRAGRVGGRLLHRSRYGFALTFDSVVEVDLQALIVDGEGNIIDAVHSQNEIAASRAIMRVKDRVNVAMPDGCRGMLSVTFDRLPQRAEILIFCVAAYTWGHLKDVTDGMMHLIDSHGTQEDCFPFHCGNDVCPLAVVRRAGKSWEVVHVEGACTSGRHFTDVFEPLGNLIRDLVPAVPKERKLTMQLRCGSIVDLPEPATIKCLFLGVCWDLSPAAIVEDFKLEVVALLFNRQGQSIATVGADTPGHGMHHSGSGLLSAGFNVDMDAVPRDVLQIVVLGNISAGDLTLIQAPSCQVVDFGGTELVRFVHRGGDQPGLLVARLFRNYGRRRWTFQAVGKFCRGHEWKESVEDATALFHTSPDVLQQAQRLEYTKVISL</sequence>
<name>A0A7S1FCW7_NOCSC</name>
<dbReference type="GO" id="GO:0007165">
    <property type="term" value="P:signal transduction"/>
    <property type="evidence" value="ECO:0007669"/>
    <property type="project" value="InterPro"/>
</dbReference>
<feature type="region of interest" description="Disordered" evidence="1">
    <location>
        <begin position="1"/>
        <end position="101"/>
    </location>
</feature>
<gene>
    <name evidence="2" type="ORF">NSCI0253_LOCUS32311</name>
</gene>
<dbReference type="GO" id="GO:0019888">
    <property type="term" value="F:protein phosphatase regulator activity"/>
    <property type="evidence" value="ECO:0007669"/>
    <property type="project" value="InterPro"/>
</dbReference>
<evidence type="ECO:0000313" key="2">
    <source>
        <dbReference type="EMBL" id="CAD8857959.1"/>
    </source>
</evidence>
<dbReference type="FunFam" id="1.25.10.10:FF:000331">
    <property type="entry name" value="Phosphoprotein phosphatase, putative"/>
    <property type="match status" value="1"/>
</dbReference>
<protein>
    <submittedName>
        <fullName evidence="2">Uncharacterized protein</fullName>
    </submittedName>
</protein>
<proteinExistence type="predicted"/>
<dbReference type="PANTHER" id="PTHR10257:SF3">
    <property type="entry name" value="SERINE_THREONINE-PROTEIN PHOSPHATASE 2A 56 KDA REGULATORY SUBUNIT GAMMA ISOFORM"/>
    <property type="match status" value="1"/>
</dbReference>
<dbReference type="SUPFAM" id="SSF48371">
    <property type="entry name" value="ARM repeat"/>
    <property type="match status" value="1"/>
</dbReference>
<dbReference type="PANTHER" id="PTHR10257">
    <property type="entry name" value="SERINE/THREONINE PROTEIN PHOSPHATASE 2A PP2A REGULATORY SUBUNIT B"/>
    <property type="match status" value="1"/>
</dbReference>
<dbReference type="InterPro" id="IPR016024">
    <property type="entry name" value="ARM-type_fold"/>
</dbReference>
<evidence type="ECO:0000256" key="1">
    <source>
        <dbReference type="SAM" id="MobiDB-lite"/>
    </source>
</evidence>
<dbReference type="InterPro" id="IPR011989">
    <property type="entry name" value="ARM-like"/>
</dbReference>
<dbReference type="Gene3D" id="2.60.60.30">
    <property type="entry name" value="sav2460 like domains"/>
    <property type="match status" value="2"/>
</dbReference>
<feature type="compositionally biased region" description="Basic and acidic residues" evidence="1">
    <location>
        <begin position="21"/>
        <end position="41"/>
    </location>
</feature>
<dbReference type="GO" id="GO:0000159">
    <property type="term" value="C:protein phosphatase type 2A complex"/>
    <property type="evidence" value="ECO:0007669"/>
    <property type="project" value="InterPro"/>
</dbReference>
<dbReference type="Pfam" id="PF01603">
    <property type="entry name" value="B56"/>
    <property type="match status" value="1"/>
</dbReference>
<feature type="compositionally biased region" description="Basic and acidic residues" evidence="1">
    <location>
        <begin position="51"/>
        <end position="88"/>
    </location>
</feature>
<feature type="region of interest" description="Disordered" evidence="1">
    <location>
        <begin position="510"/>
        <end position="539"/>
    </location>
</feature>
<dbReference type="EMBL" id="HBFQ01045414">
    <property type="protein sequence ID" value="CAD8857959.1"/>
    <property type="molecule type" value="Transcribed_RNA"/>
</dbReference>
<dbReference type="InterPro" id="IPR002554">
    <property type="entry name" value="PP2A_B56"/>
</dbReference>
<organism evidence="2">
    <name type="scientific">Noctiluca scintillans</name>
    <name type="common">Sea sparkle</name>
    <name type="synonym">Red tide dinoflagellate</name>
    <dbReference type="NCBI Taxonomy" id="2966"/>
    <lineage>
        <taxon>Eukaryota</taxon>
        <taxon>Sar</taxon>
        <taxon>Alveolata</taxon>
        <taxon>Dinophyceae</taxon>
        <taxon>Noctilucales</taxon>
        <taxon>Noctilucaceae</taxon>
        <taxon>Noctiluca</taxon>
    </lineage>
</organism>
<accession>A0A7S1FCW7</accession>
<reference evidence="2" key="1">
    <citation type="submission" date="2021-01" db="EMBL/GenBank/DDBJ databases">
        <authorList>
            <person name="Corre E."/>
            <person name="Pelletier E."/>
            <person name="Niang G."/>
            <person name="Scheremetjew M."/>
            <person name="Finn R."/>
            <person name="Kale V."/>
            <person name="Holt S."/>
            <person name="Cochrane G."/>
            <person name="Meng A."/>
            <person name="Brown T."/>
            <person name="Cohen L."/>
        </authorList>
    </citation>
    <scope>NUCLEOTIDE SEQUENCE</scope>
</reference>
<feature type="compositionally biased region" description="Low complexity" evidence="1">
    <location>
        <begin position="522"/>
        <end position="539"/>
    </location>
</feature>
<dbReference type="Gene3D" id="1.25.10.10">
    <property type="entry name" value="Leucine-rich Repeat Variant"/>
    <property type="match status" value="1"/>
</dbReference>
<dbReference type="AlphaFoldDB" id="A0A7S1FCW7"/>